<evidence type="ECO:0000256" key="9">
    <source>
        <dbReference type="PIRSR" id="PIRSR000077-4"/>
    </source>
</evidence>
<dbReference type="FunFam" id="3.40.30.10:FF:000001">
    <property type="entry name" value="Thioredoxin"/>
    <property type="match status" value="1"/>
</dbReference>
<dbReference type="RefSeq" id="WP_006860541.1">
    <property type="nucleotide sequence ID" value="NZ_ACCL02000003.1"/>
</dbReference>
<dbReference type="AlphaFoldDB" id="C6LAU9"/>
<evidence type="ECO:0000256" key="6">
    <source>
        <dbReference type="ARBA" id="ARBA00023284"/>
    </source>
</evidence>
<dbReference type="EMBL" id="ACCL02000003">
    <property type="protein sequence ID" value="EET62080.1"/>
    <property type="molecule type" value="Genomic_DNA"/>
</dbReference>
<sequence length="99" mass="11002">MINATKETFQSEVLDAKGTVLVDFWADWCGPCKMFAPVLDEVVAEHPEVKLVKVDVDKEFELAQSYRVSSIPTLLVFKDGELKETSVGSVSKERVLGLL</sequence>
<gene>
    <name evidence="11" type="primary">trxA</name>
    <name evidence="11" type="ORF">BRYFOR_05743</name>
</gene>
<evidence type="ECO:0000256" key="7">
    <source>
        <dbReference type="NCBIfam" id="TIGR01068"/>
    </source>
</evidence>
<dbReference type="eggNOG" id="COG3118">
    <property type="taxonomic scope" value="Bacteria"/>
</dbReference>
<comment type="similarity">
    <text evidence="1">Belongs to the thioredoxin family.</text>
</comment>
<keyword evidence="12" id="KW-1185">Reference proteome</keyword>
<feature type="disulfide bond" description="Redox-active" evidence="9">
    <location>
        <begin position="29"/>
        <end position="32"/>
    </location>
</feature>
<reference evidence="11" key="1">
    <citation type="submission" date="2009-07" db="EMBL/GenBank/DDBJ databases">
        <authorList>
            <person name="Weinstock G."/>
            <person name="Sodergren E."/>
            <person name="Clifton S."/>
            <person name="Fulton L."/>
            <person name="Fulton B."/>
            <person name="Courtney L."/>
            <person name="Fronick C."/>
            <person name="Harrison M."/>
            <person name="Strong C."/>
            <person name="Farmer C."/>
            <person name="Delahaunty K."/>
            <person name="Markovic C."/>
            <person name="Hall O."/>
            <person name="Minx P."/>
            <person name="Tomlinson C."/>
            <person name="Mitreva M."/>
            <person name="Nelson J."/>
            <person name="Hou S."/>
            <person name="Wollam A."/>
            <person name="Pepin K.H."/>
            <person name="Johnson M."/>
            <person name="Bhonagiri V."/>
            <person name="Nash W.E."/>
            <person name="Warren W."/>
            <person name="Chinwalla A."/>
            <person name="Mardis E.R."/>
            <person name="Wilson R.K."/>
        </authorList>
    </citation>
    <scope>NUCLEOTIDE SEQUENCE [LARGE SCALE GENOMIC DNA]</scope>
    <source>
        <strain evidence="11">DSM 14469</strain>
    </source>
</reference>
<dbReference type="PANTHER" id="PTHR45663">
    <property type="entry name" value="GEO12009P1"/>
    <property type="match status" value="1"/>
</dbReference>
<dbReference type="SUPFAM" id="SSF52833">
    <property type="entry name" value="Thioredoxin-like"/>
    <property type="match status" value="1"/>
</dbReference>
<dbReference type="CDD" id="cd02947">
    <property type="entry name" value="TRX_family"/>
    <property type="match status" value="1"/>
</dbReference>
<dbReference type="STRING" id="168384.SAMN05660368_01238"/>
<feature type="site" description="Deprotonates C-terminal active site Cys" evidence="8">
    <location>
        <position position="23"/>
    </location>
</feature>
<name>C6LAU9_9FIRM</name>
<evidence type="ECO:0000259" key="10">
    <source>
        <dbReference type="PROSITE" id="PS51352"/>
    </source>
</evidence>
<feature type="active site" description="Nucleophile" evidence="8">
    <location>
        <position position="29"/>
    </location>
</feature>
<accession>C6LAU9</accession>
<dbReference type="GO" id="GO:0045454">
    <property type="term" value="P:cell redox homeostasis"/>
    <property type="evidence" value="ECO:0007669"/>
    <property type="project" value="TreeGrafter"/>
</dbReference>
<feature type="site" description="Contributes to redox potential value" evidence="8">
    <location>
        <position position="30"/>
    </location>
</feature>
<protein>
    <recommendedName>
        <fullName evidence="2 7">Thioredoxin</fullName>
    </recommendedName>
</protein>
<dbReference type="Proteomes" id="UP000005561">
    <property type="component" value="Unassembled WGS sequence"/>
</dbReference>
<evidence type="ECO:0000256" key="5">
    <source>
        <dbReference type="ARBA" id="ARBA00023157"/>
    </source>
</evidence>
<proteinExistence type="inferred from homology"/>
<evidence type="ECO:0000256" key="8">
    <source>
        <dbReference type="PIRSR" id="PIRSR000077-1"/>
    </source>
</evidence>
<dbReference type="InterPro" id="IPR036249">
    <property type="entry name" value="Thioredoxin-like_sf"/>
</dbReference>
<dbReference type="Pfam" id="PF00085">
    <property type="entry name" value="Thioredoxin"/>
    <property type="match status" value="1"/>
</dbReference>
<keyword evidence="6 9" id="KW-0676">Redox-active center</keyword>
<dbReference type="GO" id="GO:0005829">
    <property type="term" value="C:cytosol"/>
    <property type="evidence" value="ECO:0007669"/>
    <property type="project" value="TreeGrafter"/>
</dbReference>
<dbReference type="PROSITE" id="PS51352">
    <property type="entry name" value="THIOREDOXIN_2"/>
    <property type="match status" value="1"/>
</dbReference>
<evidence type="ECO:0000256" key="4">
    <source>
        <dbReference type="ARBA" id="ARBA00022982"/>
    </source>
</evidence>
<keyword evidence="4" id="KW-0249">Electron transport</keyword>
<feature type="active site" description="Nucleophile" evidence="8">
    <location>
        <position position="32"/>
    </location>
</feature>
<evidence type="ECO:0000313" key="12">
    <source>
        <dbReference type="Proteomes" id="UP000005561"/>
    </source>
</evidence>
<dbReference type="InterPro" id="IPR013766">
    <property type="entry name" value="Thioredoxin_domain"/>
</dbReference>
<dbReference type="InterPro" id="IPR017937">
    <property type="entry name" value="Thioredoxin_CS"/>
</dbReference>
<keyword evidence="3" id="KW-0813">Transport</keyword>
<dbReference type="GO" id="GO:0015035">
    <property type="term" value="F:protein-disulfide reductase activity"/>
    <property type="evidence" value="ECO:0007669"/>
    <property type="project" value="UniProtKB-UniRule"/>
</dbReference>
<evidence type="ECO:0000256" key="2">
    <source>
        <dbReference type="ARBA" id="ARBA00020570"/>
    </source>
</evidence>
<organism evidence="11 12">
    <name type="scientific">Marvinbryantia formatexigens DSM 14469</name>
    <dbReference type="NCBI Taxonomy" id="478749"/>
    <lineage>
        <taxon>Bacteria</taxon>
        <taxon>Bacillati</taxon>
        <taxon>Bacillota</taxon>
        <taxon>Clostridia</taxon>
        <taxon>Lachnospirales</taxon>
        <taxon>Lachnospiraceae</taxon>
        <taxon>Marvinbryantia</taxon>
    </lineage>
</organism>
<dbReference type="Gene3D" id="3.40.30.10">
    <property type="entry name" value="Glutaredoxin"/>
    <property type="match status" value="1"/>
</dbReference>
<comment type="caution">
    <text evidence="11">The sequence shown here is derived from an EMBL/GenBank/DDBJ whole genome shotgun (WGS) entry which is preliminary data.</text>
</comment>
<evidence type="ECO:0000313" key="11">
    <source>
        <dbReference type="EMBL" id="EET62080.1"/>
    </source>
</evidence>
<evidence type="ECO:0000256" key="1">
    <source>
        <dbReference type="ARBA" id="ARBA00008987"/>
    </source>
</evidence>
<dbReference type="PRINTS" id="PR00421">
    <property type="entry name" value="THIOREDOXIN"/>
</dbReference>
<evidence type="ECO:0000256" key="3">
    <source>
        <dbReference type="ARBA" id="ARBA00022448"/>
    </source>
</evidence>
<dbReference type="PROSITE" id="PS00194">
    <property type="entry name" value="THIOREDOXIN_1"/>
    <property type="match status" value="1"/>
</dbReference>
<feature type="site" description="Contributes to redox potential value" evidence="8">
    <location>
        <position position="31"/>
    </location>
</feature>
<dbReference type="OrthoDB" id="9790390at2"/>
<dbReference type="InterPro" id="IPR005746">
    <property type="entry name" value="Thioredoxin"/>
</dbReference>
<dbReference type="PIRSF" id="PIRSF000077">
    <property type="entry name" value="Thioredoxin"/>
    <property type="match status" value="1"/>
</dbReference>
<dbReference type="NCBIfam" id="TIGR01068">
    <property type="entry name" value="thioredoxin"/>
    <property type="match status" value="1"/>
</dbReference>
<keyword evidence="5 9" id="KW-1015">Disulfide bond</keyword>
<feature type="domain" description="Thioredoxin" evidence="10">
    <location>
        <begin position="1"/>
        <end position="99"/>
    </location>
</feature>
<dbReference type="PANTHER" id="PTHR45663:SF11">
    <property type="entry name" value="GEO12009P1"/>
    <property type="match status" value="1"/>
</dbReference>